<dbReference type="GO" id="GO:0046872">
    <property type="term" value="F:metal ion binding"/>
    <property type="evidence" value="ECO:0007669"/>
    <property type="project" value="InterPro"/>
</dbReference>
<accession>A0A329RL88</accession>
<evidence type="ECO:0000259" key="2">
    <source>
        <dbReference type="PROSITE" id="PS50846"/>
    </source>
</evidence>
<evidence type="ECO:0000256" key="1">
    <source>
        <dbReference type="SAM" id="MobiDB-lite"/>
    </source>
</evidence>
<dbReference type="PROSITE" id="PS50846">
    <property type="entry name" value="HMA_2"/>
    <property type="match status" value="1"/>
</dbReference>
<evidence type="ECO:0000313" key="3">
    <source>
        <dbReference type="EMBL" id="KAG2858415.1"/>
    </source>
</evidence>
<reference evidence="3" key="2">
    <citation type="submission" date="2018-10" db="EMBL/GenBank/DDBJ databases">
        <title>Effector identification in a new, highly contiguous assembly of the strawberry crown rot pathogen Phytophthora cactorum.</title>
        <authorList>
            <person name="Armitage A.D."/>
            <person name="Nellist C.F."/>
            <person name="Bates H."/>
            <person name="Vickerstaff R.J."/>
            <person name="Harrison R.J."/>
        </authorList>
    </citation>
    <scope>NUCLEOTIDE SEQUENCE</scope>
    <source>
        <strain evidence="3">15-7</strain>
        <strain evidence="4">4040</strain>
        <strain evidence="5">P421</strain>
    </source>
</reference>
<dbReference type="EMBL" id="RCMV01000881">
    <property type="protein sequence ID" value="KAG3212062.1"/>
    <property type="molecule type" value="Genomic_DNA"/>
</dbReference>
<dbReference type="Proteomes" id="UP000735874">
    <property type="component" value="Unassembled WGS sequence"/>
</dbReference>
<evidence type="ECO:0000313" key="4">
    <source>
        <dbReference type="EMBL" id="KAG2912168.1"/>
    </source>
</evidence>
<dbReference type="InterPro" id="IPR006121">
    <property type="entry name" value="HMA_dom"/>
</dbReference>
<dbReference type="SUPFAM" id="SSF55008">
    <property type="entry name" value="HMA, heavy metal-associated domain"/>
    <property type="match status" value="1"/>
</dbReference>
<sequence length="684" mass="71999">MQTRRAAGSSSVAAVSVSPAVAIAPAPSPKVANKKRTRRQCTNPDCIKVDAGGGFCVAHGGGKKCSFPGCTKGYQTGGFCRQHGGGARCQVAGCGKVDAGRGLCRAHGGGRRCQIADCPKADVGGGFCTAHGGGRRCSEPGCTKIDQGGGKCRAHGGARRCRRRNCQQPARGATGFCTEHGGARVCSVLSCRRLVRSPSDTGTMCATCARSQKQRTAIKPTQDENSGNSDHSSESPRNSAIPTPEGSGASVLASFPPLSPNSANARCDGSQVANCLDNGCARSFGGNCNCVEHCTCNSPTSLSRPRMVPMLTSSNTITHVATSTNQTIRSSVSEFEPLADSSTPRATMMARFVLQIKPYSSLMEIETIMAMLATIAGVRSVHLIPERSVGPSSIAEVSGDSISTAVRSSRLVAVRGGQSLDLEPSLASLKNLQIAEINVIEQLTTAWTRKEVVLRVPEMMCPANCGSSVLNAIRALEGVEAARLRFEHRQIVIRGDMNVDAIRTAVSDIGFDSEVNAETLLPRRFRFRVDDLSDVGLNGVKLKDALEAVEGVENLVLLTDRVEVLVVAMLLNSSQLVKAAERVGFEMLELSEEAWGIPMEVVPPPLGSSNDTGPNSAIEYHQFHKCDMRICPQNGCPRYMTTVAHTAALAVGWAVPGCGMSSGGECTCGDSCKCVGCPEHNPAS</sequence>
<comment type="caution">
    <text evidence="6">The sequence shown here is derived from an EMBL/GenBank/DDBJ whole genome shotgun (WGS) entry which is preliminary data.</text>
</comment>
<dbReference type="OrthoDB" id="63055at2759"/>
<gene>
    <name evidence="6" type="ORF">PC110_g18497</name>
    <name evidence="3" type="ORF">PC113_g9839</name>
    <name evidence="4" type="ORF">PC117_g18966</name>
    <name evidence="5" type="ORF">PC129_g16973</name>
</gene>
<name>A0A329RL88_9STRA</name>
<organism evidence="6 7">
    <name type="scientific">Phytophthora cactorum</name>
    <dbReference type="NCBI Taxonomy" id="29920"/>
    <lineage>
        <taxon>Eukaryota</taxon>
        <taxon>Sar</taxon>
        <taxon>Stramenopiles</taxon>
        <taxon>Oomycota</taxon>
        <taxon>Peronosporomycetes</taxon>
        <taxon>Peronosporales</taxon>
        <taxon>Peronosporaceae</taxon>
        <taxon>Phytophthora</taxon>
    </lineage>
</organism>
<dbReference type="EMBL" id="MJFZ01000795">
    <property type="protein sequence ID" value="RAW25080.1"/>
    <property type="molecule type" value="Genomic_DNA"/>
</dbReference>
<proteinExistence type="predicted"/>
<dbReference type="Gene3D" id="3.30.70.100">
    <property type="match status" value="1"/>
</dbReference>
<dbReference type="Proteomes" id="UP000760860">
    <property type="component" value="Unassembled WGS sequence"/>
</dbReference>
<dbReference type="EMBL" id="RCMK01000794">
    <property type="protein sequence ID" value="KAG2912168.1"/>
    <property type="molecule type" value="Genomic_DNA"/>
</dbReference>
<reference evidence="6 7" key="1">
    <citation type="submission" date="2018-01" db="EMBL/GenBank/DDBJ databases">
        <title>Draft genome of the strawberry crown rot pathogen Phytophthora cactorum.</title>
        <authorList>
            <person name="Armitage A.D."/>
            <person name="Lysoe E."/>
            <person name="Nellist C.F."/>
            <person name="Harrison R.J."/>
            <person name="Brurberg M.B."/>
        </authorList>
    </citation>
    <scope>NUCLEOTIDE SEQUENCE [LARGE SCALE GENOMIC DNA]</scope>
    <source>
        <strain evidence="6 7">10300</strain>
    </source>
</reference>
<dbReference type="Proteomes" id="UP000251314">
    <property type="component" value="Unassembled WGS sequence"/>
</dbReference>
<feature type="compositionally biased region" description="Polar residues" evidence="1">
    <location>
        <begin position="223"/>
        <end position="241"/>
    </location>
</feature>
<dbReference type="PANTHER" id="PTHR31827">
    <property type="entry name" value="EMB|CAB89363.1"/>
    <property type="match status" value="1"/>
</dbReference>
<dbReference type="PANTHER" id="PTHR31827:SF1">
    <property type="entry name" value="EMB|CAB89363.1"/>
    <property type="match status" value="1"/>
</dbReference>
<feature type="domain" description="HMA" evidence="2">
    <location>
        <begin position="450"/>
        <end position="514"/>
    </location>
</feature>
<dbReference type="InterPro" id="IPR056866">
    <property type="entry name" value="Znf_WRKY19"/>
</dbReference>
<protein>
    <recommendedName>
        <fullName evidence="2">HMA domain-containing protein</fullName>
    </recommendedName>
</protein>
<keyword evidence="7" id="KW-1185">Reference proteome</keyword>
<dbReference type="STRING" id="29920.A0A329RL88"/>
<evidence type="ECO:0000313" key="5">
    <source>
        <dbReference type="EMBL" id="KAG3212062.1"/>
    </source>
</evidence>
<dbReference type="Proteomes" id="UP000736787">
    <property type="component" value="Unassembled WGS sequence"/>
</dbReference>
<dbReference type="Pfam" id="PF24906">
    <property type="entry name" value="Zf_WRKY19"/>
    <property type="match status" value="4"/>
</dbReference>
<evidence type="ECO:0000313" key="6">
    <source>
        <dbReference type="EMBL" id="RAW25080.1"/>
    </source>
</evidence>
<dbReference type="CDD" id="cd00371">
    <property type="entry name" value="HMA"/>
    <property type="match status" value="1"/>
</dbReference>
<dbReference type="AlphaFoldDB" id="A0A329RL88"/>
<feature type="region of interest" description="Disordered" evidence="1">
    <location>
        <begin position="216"/>
        <end position="255"/>
    </location>
</feature>
<dbReference type="Pfam" id="PF00403">
    <property type="entry name" value="HMA"/>
    <property type="match status" value="1"/>
</dbReference>
<evidence type="ECO:0000313" key="7">
    <source>
        <dbReference type="Proteomes" id="UP000251314"/>
    </source>
</evidence>
<dbReference type="EMBL" id="RCMG01000253">
    <property type="protein sequence ID" value="KAG2858415.1"/>
    <property type="molecule type" value="Genomic_DNA"/>
</dbReference>
<dbReference type="InterPro" id="IPR036163">
    <property type="entry name" value="HMA_dom_sf"/>
</dbReference>
<dbReference type="VEuPathDB" id="FungiDB:PC110_g18497"/>